<dbReference type="EnsemblPlants" id="TuG1812S0003048400.01.T01">
    <property type="protein sequence ID" value="TuG1812S0003048400.01.T01.s_cds34586"/>
    <property type="gene ID" value="TuG1812S0003048400.01"/>
</dbReference>
<dbReference type="GO" id="GO:0006508">
    <property type="term" value="P:proteolysis"/>
    <property type="evidence" value="ECO:0007669"/>
    <property type="project" value="InterPro"/>
</dbReference>
<dbReference type="Proteomes" id="UP000015106">
    <property type="component" value="Unassembled WGS sequence"/>
</dbReference>
<keyword evidence="2" id="KW-1185">Reference proteome</keyword>
<reference evidence="2" key="1">
    <citation type="journal article" date="2013" name="Nature">
        <title>Draft genome of the wheat A-genome progenitor Triticum urartu.</title>
        <authorList>
            <person name="Ling H.Q."/>
            <person name="Zhao S."/>
            <person name="Liu D."/>
            <person name="Wang J."/>
            <person name="Sun H."/>
            <person name="Zhang C."/>
            <person name="Fan H."/>
            <person name="Li D."/>
            <person name="Dong L."/>
            <person name="Tao Y."/>
            <person name="Gao C."/>
            <person name="Wu H."/>
            <person name="Li Y."/>
            <person name="Cui Y."/>
            <person name="Guo X."/>
            <person name="Zheng S."/>
            <person name="Wang B."/>
            <person name="Yu K."/>
            <person name="Liang Q."/>
            <person name="Yang W."/>
            <person name="Lou X."/>
            <person name="Chen J."/>
            <person name="Feng M."/>
            <person name="Jian J."/>
            <person name="Zhang X."/>
            <person name="Luo G."/>
            <person name="Jiang Y."/>
            <person name="Liu J."/>
            <person name="Wang Z."/>
            <person name="Sha Y."/>
            <person name="Zhang B."/>
            <person name="Wu H."/>
            <person name="Tang D."/>
            <person name="Shen Q."/>
            <person name="Xue P."/>
            <person name="Zou S."/>
            <person name="Wang X."/>
            <person name="Liu X."/>
            <person name="Wang F."/>
            <person name="Yang Y."/>
            <person name="An X."/>
            <person name="Dong Z."/>
            <person name="Zhang K."/>
            <person name="Zhang X."/>
            <person name="Luo M.C."/>
            <person name="Dvorak J."/>
            <person name="Tong Y."/>
            <person name="Wang J."/>
            <person name="Yang H."/>
            <person name="Li Z."/>
            <person name="Wang D."/>
            <person name="Zhang A."/>
            <person name="Wang J."/>
        </authorList>
    </citation>
    <scope>NUCLEOTIDE SEQUENCE</scope>
    <source>
        <strain evidence="2">cv. G1812</strain>
    </source>
</reference>
<name>A0A8R7VJF2_TRIUA</name>
<organism evidence="1 2">
    <name type="scientific">Triticum urartu</name>
    <name type="common">Red wild einkorn</name>
    <name type="synonym">Crithodium urartu</name>
    <dbReference type="NCBI Taxonomy" id="4572"/>
    <lineage>
        <taxon>Eukaryota</taxon>
        <taxon>Viridiplantae</taxon>
        <taxon>Streptophyta</taxon>
        <taxon>Embryophyta</taxon>
        <taxon>Tracheophyta</taxon>
        <taxon>Spermatophyta</taxon>
        <taxon>Magnoliopsida</taxon>
        <taxon>Liliopsida</taxon>
        <taxon>Poales</taxon>
        <taxon>Poaceae</taxon>
        <taxon>BOP clade</taxon>
        <taxon>Pooideae</taxon>
        <taxon>Triticodae</taxon>
        <taxon>Triticeae</taxon>
        <taxon>Triticinae</taxon>
        <taxon>Triticum</taxon>
    </lineage>
</organism>
<protein>
    <submittedName>
        <fullName evidence="1">Uncharacterized protein</fullName>
    </submittedName>
</protein>
<dbReference type="CDD" id="cd00303">
    <property type="entry name" value="retropepsin_like"/>
    <property type="match status" value="1"/>
</dbReference>
<dbReference type="Gene3D" id="2.40.70.10">
    <property type="entry name" value="Acid Proteases"/>
    <property type="match status" value="1"/>
</dbReference>
<accession>A0A8R7VJF2</accession>
<dbReference type="Gramene" id="TuG1812S0003048400.01.T01">
    <property type="protein sequence ID" value="TuG1812S0003048400.01.T01.s_cds34586"/>
    <property type="gene ID" value="TuG1812S0003048400.01"/>
</dbReference>
<dbReference type="InterPro" id="IPR021109">
    <property type="entry name" value="Peptidase_aspartic_dom_sf"/>
</dbReference>
<dbReference type="AlphaFoldDB" id="A0A8R7VJF2"/>
<evidence type="ECO:0000313" key="1">
    <source>
        <dbReference type="EnsemblPlants" id="TuG1812S0003048400.01.T01.s_cds34586"/>
    </source>
</evidence>
<reference evidence="1" key="2">
    <citation type="submission" date="2022-06" db="UniProtKB">
        <authorList>
            <consortium name="EnsemblPlants"/>
        </authorList>
    </citation>
    <scope>IDENTIFICATION</scope>
</reference>
<dbReference type="InterPro" id="IPR001969">
    <property type="entry name" value="Aspartic_peptidase_AS"/>
</dbReference>
<dbReference type="PROSITE" id="PS00141">
    <property type="entry name" value="ASP_PROTEASE"/>
    <property type="match status" value="1"/>
</dbReference>
<dbReference type="GO" id="GO:0004190">
    <property type="term" value="F:aspartic-type endopeptidase activity"/>
    <property type="evidence" value="ECO:0007669"/>
    <property type="project" value="InterPro"/>
</dbReference>
<evidence type="ECO:0000313" key="2">
    <source>
        <dbReference type="Proteomes" id="UP000015106"/>
    </source>
</evidence>
<dbReference type="Pfam" id="PF13650">
    <property type="entry name" value="Asp_protease_2"/>
    <property type="match status" value="1"/>
</dbReference>
<proteinExistence type="predicted"/>
<sequence length="101" mass="10667">MIGLDNFIDTKIPQDEGPNDTVMAISLSAVTGGVSAKAFQLRAWIQGREVLLLIDSGSSNSFIDEQLATTLVGVQAMAKPGRVRVADGGEMVCSTYIPHCA</sequence>